<dbReference type="PANTHER" id="PTHR34975:SF2">
    <property type="entry name" value="SPORE GERMINATION PROTEIN A2"/>
    <property type="match status" value="1"/>
</dbReference>
<feature type="transmembrane region" description="Helical" evidence="8">
    <location>
        <begin position="313"/>
        <end position="331"/>
    </location>
</feature>
<dbReference type="Gene3D" id="1.20.1740.10">
    <property type="entry name" value="Amino acid/polyamine transporter I"/>
    <property type="match status" value="1"/>
</dbReference>
<organism evidence="9 10">
    <name type="scientific">Marininema halotolerans</name>
    <dbReference type="NCBI Taxonomy" id="1155944"/>
    <lineage>
        <taxon>Bacteria</taxon>
        <taxon>Bacillati</taxon>
        <taxon>Bacillota</taxon>
        <taxon>Bacilli</taxon>
        <taxon>Bacillales</taxon>
        <taxon>Thermoactinomycetaceae</taxon>
        <taxon>Marininema</taxon>
    </lineage>
</organism>
<feature type="transmembrane region" description="Helical" evidence="8">
    <location>
        <begin position="96"/>
        <end position="118"/>
    </location>
</feature>
<accession>A0A1I6Q3W1</accession>
<feature type="transmembrane region" description="Helical" evidence="8">
    <location>
        <begin position="279"/>
        <end position="301"/>
    </location>
</feature>
<evidence type="ECO:0000256" key="1">
    <source>
        <dbReference type="ARBA" id="ARBA00004141"/>
    </source>
</evidence>
<dbReference type="Pfam" id="PF03845">
    <property type="entry name" value="Spore_permease"/>
    <property type="match status" value="1"/>
</dbReference>
<dbReference type="NCBIfam" id="TIGR00912">
    <property type="entry name" value="2A0309"/>
    <property type="match status" value="1"/>
</dbReference>
<keyword evidence="4" id="KW-0309">Germination</keyword>
<dbReference type="PANTHER" id="PTHR34975">
    <property type="entry name" value="SPORE GERMINATION PROTEIN A2"/>
    <property type="match status" value="1"/>
</dbReference>
<comment type="similarity">
    <text evidence="2">Belongs to the amino acid-polyamine-organocation (APC) superfamily. Spore germination protein (SGP) (TC 2.A.3.9) family.</text>
</comment>
<feature type="transmembrane region" description="Helical" evidence="8">
    <location>
        <begin position="124"/>
        <end position="146"/>
    </location>
</feature>
<keyword evidence="10" id="KW-1185">Reference proteome</keyword>
<evidence type="ECO:0000256" key="3">
    <source>
        <dbReference type="ARBA" id="ARBA00022448"/>
    </source>
</evidence>
<feature type="transmembrane region" description="Helical" evidence="8">
    <location>
        <begin position="53"/>
        <end position="75"/>
    </location>
</feature>
<feature type="transmembrane region" description="Helical" evidence="8">
    <location>
        <begin position="194"/>
        <end position="215"/>
    </location>
</feature>
<dbReference type="OrthoDB" id="2380240at2"/>
<evidence type="ECO:0000256" key="7">
    <source>
        <dbReference type="ARBA" id="ARBA00023136"/>
    </source>
</evidence>
<reference evidence="10" key="1">
    <citation type="submission" date="2016-10" db="EMBL/GenBank/DDBJ databases">
        <authorList>
            <person name="Varghese N."/>
            <person name="Submissions S."/>
        </authorList>
    </citation>
    <scope>NUCLEOTIDE SEQUENCE [LARGE SCALE GENOMIC DNA]</scope>
    <source>
        <strain evidence="10">DSM 45789</strain>
    </source>
</reference>
<feature type="transmembrane region" description="Helical" evidence="8">
    <location>
        <begin position="153"/>
        <end position="174"/>
    </location>
</feature>
<dbReference type="AlphaFoldDB" id="A0A1I6Q3W1"/>
<comment type="subcellular location">
    <subcellularLocation>
        <location evidence="1">Membrane</location>
        <topology evidence="1">Multi-pass membrane protein</topology>
    </subcellularLocation>
</comment>
<evidence type="ECO:0000256" key="4">
    <source>
        <dbReference type="ARBA" id="ARBA00022544"/>
    </source>
</evidence>
<evidence type="ECO:0000256" key="6">
    <source>
        <dbReference type="ARBA" id="ARBA00022989"/>
    </source>
</evidence>
<dbReference type="InterPro" id="IPR004761">
    <property type="entry name" value="Spore_GerAB"/>
</dbReference>
<evidence type="ECO:0000256" key="8">
    <source>
        <dbReference type="SAM" id="Phobius"/>
    </source>
</evidence>
<gene>
    <name evidence="9" type="ORF">SAMN05444972_102323</name>
</gene>
<evidence type="ECO:0000256" key="2">
    <source>
        <dbReference type="ARBA" id="ARBA00007998"/>
    </source>
</evidence>
<evidence type="ECO:0000313" key="10">
    <source>
        <dbReference type="Proteomes" id="UP000198660"/>
    </source>
</evidence>
<keyword evidence="7 8" id="KW-0472">Membrane</keyword>
<sequence>MSKQGEVALTNLQKQQDEKVSGIHVFFLIHSVQSGVGGLSFQREITEVAGHDSWMAVLLGGVLVNLAIFFMYLALKKRGEDVVALHQRILGSRLGMIFSLMFMVYFISTGAAVLRTYIELVQVWVFPEISTWSISLVLILLIYYVISGGFQVVVGISVLSVILPFYLLLLLVFPLQHADFTNLLPIGQLSFKELMGATKAMTFSYLGFCTLLMYYPLLKDGPRTQKFAHIGASYTTLIYFVVILISVAYYSEKQLLANVWPTFGLFKIVRFPFVERFEYVGVATWSFVILDNVCLLLWASHRVLKRLWPQSRSILFMVIVLSLIFLENILLTGRRDIATFNQWVTYWGLGINFLYLPLLYLLGLAKGWRGRAT</sequence>
<feature type="transmembrane region" description="Helical" evidence="8">
    <location>
        <begin position="343"/>
        <end position="365"/>
    </location>
</feature>
<dbReference type="Proteomes" id="UP000198660">
    <property type="component" value="Unassembled WGS sequence"/>
</dbReference>
<evidence type="ECO:0000256" key="5">
    <source>
        <dbReference type="ARBA" id="ARBA00022692"/>
    </source>
</evidence>
<proteinExistence type="inferred from homology"/>
<name>A0A1I6Q3W1_9BACL</name>
<keyword evidence="3" id="KW-0813">Transport</keyword>
<keyword evidence="6 8" id="KW-1133">Transmembrane helix</keyword>
<evidence type="ECO:0000313" key="9">
    <source>
        <dbReference type="EMBL" id="SFS47171.1"/>
    </source>
</evidence>
<feature type="transmembrane region" description="Helical" evidence="8">
    <location>
        <begin position="21"/>
        <end position="41"/>
    </location>
</feature>
<protein>
    <submittedName>
        <fullName evidence="9">Spore germination protein (Amino acid permease)</fullName>
    </submittedName>
</protein>
<dbReference type="GO" id="GO:0009847">
    <property type="term" value="P:spore germination"/>
    <property type="evidence" value="ECO:0007669"/>
    <property type="project" value="InterPro"/>
</dbReference>
<dbReference type="RefSeq" id="WP_091834374.1">
    <property type="nucleotide sequence ID" value="NZ_FPAA01000002.1"/>
</dbReference>
<dbReference type="GO" id="GO:0016020">
    <property type="term" value="C:membrane"/>
    <property type="evidence" value="ECO:0007669"/>
    <property type="project" value="UniProtKB-SubCell"/>
</dbReference>
<dbReference type="EMBL" id="FPAA01000002">
    <property type="protein sequence ID" value="SFS47171.1"/>
    <property type="molecule type" value="Genomic_DNA"/>
</dbReference>
<keyword evidence="5 8" id="KW-0812">Transmembrane</keyword>
<feature type="transmembrane region" description="Helical" evidence="8">
    <location>
        <begin position="227"/>
        <end position="250"/>
    </location>
</feature>